<evidence type="ECO:0000313" key="2">
    <source>
        <dbReference type="Proteomes" id="UP000022141"/>
    </source>
</evidence>
<dbReference type="EMBL" id="JEMY01000036">
    <property type="protein sequence ID" value="EXI87272.1"/>
    <property type="molecule type" value="Genomic_DNA"/>
</dbReference>
<gene>
    <name evidence="1" type="ORF">AW11_02699</name>
</gene>
<name>A0A011QD95_ACCRE</name>
<comment type="caution">
    <text evidence="1">The sequence shown here is derived from an EMBL/GenBank/DDBJ whole genome shotgun (WGS) entry which is preliminary data.</text>
</comment>
<sequence length="50" mass="5774">MIGFGPTQPEGGKRIQTRSNKRFFPMLPLLSPLEPFFTQKWRPSEIALVK</sequence>
<proteinExistence type="predicted"/>
<dbReference type="STRING" id="1454004.AW11_02699"/>
<dbReference type="Proteomes" id="UP000022141">
    <property type="component" value="Unassembled WGS sequence"/>
</dbReference>
<reference evidence="1" key="1">
    <citation type="submission" date="2014-02" db="EMBL/GenBank/DDBJ databases">
        <title>Expanding our view of genomic diversity in Candidatus Accumulibacter clades.</title>
        <authorList>
            <person name="Skennerton C.T."/>
            <person name="Barr J.J."/>
            <person name="Slater F.R."/>
            <person name="Bond P.L."/>
            <person name="Tyson G.W."/>
        </authorList>
    </citation>
    <scope>NUCLEOTIDE SEQUENCE [LARGE SCALE GENOMIC DNA]</scope>
</reference>
<protein>
    <submittedName>
        <fullName evidence="1">Uncharacterized protein</fullName>
    </submittedName>
</protein>
<dbReference type="AlphaFoldDB" id="A0A011QD95"/>
<organism evidence="1 2">
    <name type="scientific">Accumulibacter regalis</name>
    <dbReference type="NCBI Taxonomy" id="522306"/>
    <lineage>
        <taxon>Bacteria</taxon>
        <taxon>Pseudomonadati</taxon>
        <taxon>Pseudomonadota</taxon>
        <taxon>Betaproteobacteria</taxon>
        <taxon>Candidatus Accumulibacter</taxon>
    </lineage>
</organism>
<accession>A0A011QD95</accession>
<keyword evidence="2" id="KW-1185">Reference proteome</keyword>
<evidence type="ECO:0000313" key="1">
    <source>
        <dbReference type="EMBL" id="EXI87272.1"/>
    </source>
</evidence>